<proteinExistence type="predicted"/>
<evidence type="ECO:0000313" key="3">
    <source>
        <dbReference type="EMBL" id="QUC20956.1"/>
    </source>
</evidence>
<evidence type="ECO:0000256" key="2">
    <source>
        <dbReference type="SAM" id="Phobius"/>
    </source>
</evidence>
<dbReference type="EMBL" id="CP072756">
    <property type="protein sequence ID" value="QUC20956.1"/>
    <property type="molecule type" value="Genomic_DNA"/>
</dbReference>
<dbReference type="KEGG" id="uvi:66065975"/>
<reference evidence="3" key="1">
    <citation type="submission" date="2020-03" db="EMBL/GenBank/DDBJ databases">
        <title>A mixture of massive structural variations and highly conserved coding sequences in Ustilaginoidea virens genome.</title>
        <authorList>
            <person name="Zhang K."/>
            <person name="Zhao Z."/>
            <person name="Zhang Z."/>
            <person name="Li Y."/>
            <person name="Hsiang T."/>
            <person name="Sun W."/>
        </authorList>
    </citation>
    <scope>NUCLEOTIDE SEQUENCE</scope>
    <source>
        <strain evidence="3">UV-8b</strain>
    </source>
</reference>
<name>A0A8E5MIE9_USTVR</name>
<evidence type="ECO:0000313" key="4">
    <source>
        <dbReference type="Proteomes" id="UP000027002"/>
    </source>
</evidence>
<evidence type="ECO:0000256" key="1">
    <source>
        <dbReference type="SAM" id="MobiDB-lite"/>
    </source>
</evidence>
<accession>A0A8E5MIE9</accession>
<feature type="transmembrane region" description="Helical" evidence="2">
    <location>
        <begin position="27"/>
        <end position="52"/>
    </location>
</feature>
<feature type="region of interest" description="Disordered" evidence="1">
    <location>
        <begin position="70"/>
        <end position="104"/>
    </location>
</feature>
<gene>
    <name evidence="3" type="ORF">UV8b_05197</name>
</gene>
<dbReference type="RefSeq" id="XP_042998629.1">
    <property type="nucleotide sequence ID" value="XM_043142695.1"/>
</dbReference>
<keyword evidence="2" id="KW-0812">Transmembrane</keyword>
<dbReference type="AlphaFoldDB" id="A0A8E5MIE9"/>
<protein>
    <submittedName>
        <fullName evidence="3">Uncharacterized protein</fullName>
    </submittedName>
</protein>
<sequence length="104" mass="11304">MMNPSPTVPNNAHLHAREQDLDPGARYGIMIALAISSGAFFVACIGLAVAFCDWRMRYLHLRKELDDRGYSIADRNPAREETEGAEAARQQQGSEPMASGALAG</sequence>
<keyword evidence="2" id="KW-1133">Transmembrane helix</keyword>
<keyword evidence="4" id="KW-1185">Reference proteome</keyword>
<dbReference type="OrthoDB" id="4934281at2759"/>
<dbReference type="GeneID" id="66065975"/>
<keyword evidence="2" id="KW-0472">Membrane</keyword>
<dbReference type="Proteomes" id="UP000027002">
    <property type="component" value="Chromosome 4"/>
</dbReference>
<organism evidence="3 4">
    <name type="scientific">Ustilaginoidea virens</name>
    <name type="common">Rice false smut fungus</name>
    <name type="synonym">Villosiclava virens</name>
    <dbReference type="NCBI Taxonomy" id="1159556"/>
    <lineage>
        <taxon>Eukaryota</taxon>
        <taxon>Fungi</taxon>
        <taxon>Dikarya</taxon>
        <taxon>Ascomycota</taxon>
        <taxon>Pezizomycotina</taxon>
        <taxon>Sordariomycetes</taxon>
        <taxon>Hypocreomycetidae</taxon>
        <taxon>Hypocreales</taxon>
        <taxon>Clavicipitaceae</taxon>
        <taxon>Ustilaginoidea</taxon>
    </lineage>
</organism>